<comment type="caution">
    <text evidence="2">The sequence shown here is derived from an EMBL/GenBank/DDBJ whole genome shotgun (WGS) entry which is preliminary data.</text>
</comment>
<dbReference type="Proteomes" id="UP000663881">
    <property type="component" value="Unassembled WGS sequence"/>
</dbReference>
<dbReference type="EMBL" id="CAJOAY010001597">
    <property type="protein sequence ID" value="CAF3863458.1"/>
    <property type="molecule type" value="Genomic_DNA"/>
</dbReference>
<dbReference type="OrthoDB" id="10594145at2759"/>
<name>A0A819F7Z8_9BILA</name>
<evidence type="ECO:0000313" key="2">
    <source>
        <dbReference type="EMBL" id="CAF3863458.1"/>
    </source>
</evidence>
<dbReference type="AlphaFoldDB" id="A0A819F7Z8"/>
<protein>
    <submittedName>
        <fullName evidence="2">Uncharacterized protein</fullName>
    </submittedName>
</protein>
<evidence type="ECO:0000313" key="1">
    <source>
        <dbReference type="EMBL" id="CAF1426634.1"/>
    </source>
</evidence>
<sequence length="122" mass="14132">MPQINDQKSPQVINNPQRINLEQYTLIFVDSNDRNVPTNQIEQIRSVVDYVQTFDSNENCSKFMQAIKNEHMLLIVSDLNVNIISIIHDMPLLKIIYVLNSVQVDNNNESITRFPKVSCTRL</sequence>
<gene>
    <name evidence="2" type="ORF">OKA104_LOCUS22171</name>
    <name evidence="1" type="ORF">VCS650_LOCUS38042</name>
</gene>
<reference evidence="2" key="1">
    <citation type="submission" date="2021-02" db="EMBL/GenBank/DDBJ databases">
        <authorList>
            <person name="Nowell W R."/>
        </authorList>
    </citation>
    <scope>NUCLEOTIDE SEQUENCE</scope>
</reference>
<organism evidence="2 3">
    <name type="scientific">Adineta steineri</name>
    <dbReference type="NCBI Taxonomy" id="433720"/>
    <lineage>
        <taxon>Eukaryota</taxon>
        <taxon>Metazoa</taxon>
        <taxon>Spiralia</taxon>
        <taxon>Gnathifera</taxon>
        <taxon>Rotifera</taxon>
        <taxon>Eurotatoria</taxon>
        <taxon>Bdelloidea</taxon>
        <taxon>Adinetida</taxon>
        <taxon>Adinetidae</taxon>
        <taxon>Adineta</taxon>
    </lineage>
</organism>
<accession>A0A819F7Z8</accession>
<dbReference type="Proteomes" id="UP000663891">
    <property type="component" value="Unassembled WGS sequence"/>
</dbReference>
<proteinExistence type="predicted"/>
<dbReference type="EMBL" id="CAJNON010001090">
    <property type="protein sequence ID" value="CAF1426634.1"/>
    <property type="molecule type" value="Genomic_DNA"/>
</dbReference>
<evidence type="ECO:0000313" key="3">
    <source>
        <dbReference type="Proteomes" id="UP000663881"/>
    </source>
</evidence>